<sequence>MTACCSWKGLACNNQTGNIISLDYGHLHSGPNNEWQLGGKIDASLVELKHLSYLDLCSNDFVGSQIPDFIGSITTLSYLKLSNAGFHGEIPSQLGNLTNSSIFDMSRVNLANDVDVFDALTTLSSLSRIPASLPSVSNFTSLATIVLDGNQINATFPSWFFNISSLKNAYLLFNSFHGVIPDSFEQLVCLEAFEIGVNSFSVSIHGTMRNLCSFHTLDLSTNKIEGEAKTLAEILSGCVIESIKALNLRGNKFRGNVSDWIGMLRRIILLDLSKILFYGSIQLQVFDMSFNQIEGVVSEAHFSNLTNLKQLSISSKSLTFNMSSEWIPPFKLEVFSFKSCMLGPKFPAWLRTQRNYSLMGLSSTGISDTMPDWFWTLTGDTVILDLSDNMITGMIPSSLKFITIYLASLTVINLGKNNLSGEIPDKLDSLRSLQALHLGNNSISGRIPTSLRACKVLLILDLGGNQLSGNIPSWIGEALPSLRILRLWSNIFEGHIPEELSYLTSLQILDLGDNNLSVDIRNLQFRESLDLSRNELSGAIPAKFHPVINQLQTINEQSMYIGNDNLCGPPLNVKCDSDDNQIVEEGSTRCGDCEEDYEYEMLWWYIGIVFAYIVGFWAVYGTLLYNDYWRDAYFHFLEKLGAAIAMKCRVKNDDSIE</sequence>
<dbReference type="Gene3D" id="3.80.10.10">
    <property type="entry name" value="Ribonuclease Inhibitor"/>
    <property type="match status" value="2"/>
</dbReference>
<dbReference type="AlphaFoldDB" id="A0AB40C3N0"/>
<dbReference type="PROSITE" id="PS51450">
    <property type="entry name" value="LRR"/>
    <property type="match status" value="1"/>
</dbReference>
<dbReference type="SUPFAM" id="SSF52058">
    <property type="entry name" value="L domain-like"/>
    <property type="match status" value="1"/>
</dbReference>
<keyword evidence="10" id="KW-1185">Reference proteome</keyword>
<dbReference type="GO" id="GO:0016020">
    <property type="term" value="C:membrane"/>
    <property type="evidence" value="ECO:0007669"/>
    <property type="project" value="UniProtKB-SubCell"/>
</dbReference>
<keyword evidence="3 9" id="KW-0812">Transmembrane</keyword>
<keyword evidence="4" id="KW-0732">Signal</keyword>
<evidence type="ECO:0000256" key="1">
    <source>
        <dbReference type="ARBA" id="ARBA00004479"/>
    </source>
</evidence>
<dbReference type="Pfam" id="PF00560">
    <property type="entry name" value="LRR_1"/>
    <property type="match status" value="4"/>
</dbReference>
<evidence type="ECO:0000313" key="11">
    <source>
        <dbReference type="RefSeq" id="XP_039134381.1"/>
    </source>
</evidence>
<evidence type="ECO:0000256" key="5">
    <source>
        <dbReference type="ARBA" id="ARBA00022737"/>
    </source>
</evidence>
<keyword evidence="8" id="KW-0325">Glycoprotein</keyword>
<accession>A0AB40C3N0</accession>
<dbReference type="InterPro" id="IPR032675">
    <property type="entry name" value="LRR_dom_sf"/>
</dbReference>
<keyword evidence="6 9" id="KW-1133">Transmembrane helix</keyword>
<dbReference type="RefSeq" id="XP_039134381.1">
    <property type="nucleotide sequence ID" value="XM_039278447.1"/>
</dbReference>
<evidence type="ECO:0000313" key="10">
    <source>
        <dbReference type="Proteomes" id="UP001515500"/>
    </source>
</evidence>
<organism evidence="10 11">
    <name type="scientific">Dioscorea cayennensis subsp. rotundata</name>
    <name type="common">White Guinea yam</name>
    <name type="synonym">Dioscorea rotundata</name>
    <dbReference type="NCBI Taxonomy" id="55577"/>
    <lineage>
        <taxon>Eukaryota</taxon>
        <taxon>Viridiplantae</taxon>
        <taxon>Streptophyta</taxon>
        <taxon>Embryophyta</taxon>
        <taxon>Tracheophyta</taxon>
        <taxon>Spermatophyta</taxon>
        <taxon>Magnoliopsida</taxon>
        <taxon>Liliopsida</taxon>
        <taxon>Dioscoreales</taxon>
        <taxon>Dioscoreaceae</taxon>
        <taxon>Dioscorea</taxon>
    </lineage>
</organism>
<dbReference type="InterPro" id="IPR046956">
    <property type="entry name" value="RLP23-like"/>
</dbReference>
<keyword evidence="5" id="KW-0677">Repeat</keyword>
<dbReference type="PANTHER" id="PTHR48063">
    <property type="entry name" value="LRR RECEPTOR-LIKE KINASE"/>
    <property type="match status" value="1"/>
</dbReference>
<evidence type="ECO:0000256" key="3">
    <source>
        <dbReference type="ARBA" id="ARBA00022692"/>
    </source>
</evidence>
<comment type="subcellular location">
    <subcellularLocation>
        <location evidence="1">Membrane</location>
        <topology evidence="1">Single-pass type I membrane protein</topology>
    </subcellularLocation>
</comment>
<name>A0AB40C3N0_DIOCR</name>
<evidence type="ECO:0000256" key="8">
    <source>
        <dbReference type="ARBA" id="ARBA00023180"/>
    </source>
</evidence>
<evidence type="ECO:0000256" key="4">
    <source>
        <dbReference type="ARBA" id="ARBA00022729"/>
    </source>
</evidence>
<protein>
    <submittedName>
        <fullName evidence="11">Receptor-like protein EIX2</fullName>
    </submittedName>
</protein>
<proteinExistence type="predicted"/>
<evidence type="ECO:0000256" key="2">
    <source>
        <dbReference type="ARBA" id="ARBA00022614"/>
    </source>
</evidence>
<feature type="transmembrane region" description="Helical" evidence="9">
    <location>
        <begin position="602"/>
        <end position="625"/>
    </location>
</feature>
<evidence type="ECO:0000256" key="9">
    <source>
        <dbReference type="SAM" id="Phobius"/>
    </source>
</evidence>
<dbReference type="SUPFAM" id="SSF52047">
    <property type="entry name" value="RNI-like"/>
    <property type="match status" value="1"/>
</dbReference>
<dbReference type="FunFam" id="3.80.10.10:FF:000095">
    <property type="entry name" value="LRR receptor-like serine/threonine-protein kinase GSO1"/>
    <property type="match status" value="1"/>
</dbReference>
<gene>
    <name evidence="11" type="primary">LOC120271771</name>
</gene>
<dbReference type="InterPro" id="IPR001611">
    <property type="entry name" value="Leu-rich_rpt"/>
</dbReference>
<evidence type="ECO:0000256" key="6">
    <source>
        <dbReference type="ARBA" id="ARBA00022989"/>
    </source>
</evidence>
<dbReference type="PANTHER" id="PTHR48063:SF98">
    <property type="entry name" value="LRR RECEPTOR-LIKE SERINE_THREONINE-PROTEIN KINASE FLS2"/>
    <property type="match status" value="1"/>
</dbReference>
<keyword evidence="7 9" id="KW-0472">Membrane</keyword>
<reference evidence="11" key="1">
    <citation type="submission" date="2025-08" db="UniProtKB">
        <authorList>
            <consortium name="RefSeq"/>
        </authorList>
    </citation>
    <scope>IDENTIFICATION</scope>
</reference>
<keyword evidence="2" id="KW-0433">Leucine-rich repeat</keyword>
<dbReference type="Proteomes" id="UP001515500">
    <property type="component" value="Chromosome 11"/>
</dbReference>
<dbReference type="GeneID" id="120271771"/>
<evidence type="ECO:0000256" key="7">
    <source>
        <dbReference type="ARBA" id="ARBA00023136"/>
    </source>
</evidence>